<comment type="caution">
    <text evidence="1">The sequence shown here is derived from an EMBL/GenBank/DDBJ whole genome shotgun (WGS) entry which is preliminary data.</text>
</comment>
<organism evidence="1 2">
    <name type="scientific">Lithospermum erythrorhizon</name>
    <name type="common">Purple gromwell</name>
    <name type="synonym">Lithospermum officinale var. erythrorhizon</name>
    <dbReference type="NCBI Taxonomy" id="34254"/>
    <lineage>
        <taxon>Eukaryota</taxon>
        <taxon>Viridiplantae</taxon>
        <taxon>Streptophyta</taxon>
        <taxon>Embryophyta</taxon>
        <taxon>Tracheophyta</taxon>
        <taxon>Spermatophyta</taxon>
        <taxon>Magnoliopsida</taxon>
        <taxon>eudicotyledons</taxon>
        <taxon>Gunneridae</taxon>
        <taxon>Pentapetalae</taxon>
        <taxon>asterids</taxon>
        <taxon>lamiids</taxon>
        <taxon>Boraginales</taxon>
        <taxon>Boraginaceae</taxon>
        <taxon>Boraginoideae</taxon>
        <taxon>Lithospermeae</taxon>
        <taxon>Lithospermum</taxon>
    </lineage>
</organism>
<proteinExistence type="predicted"/>
<evidence type="ECO:0000313" key="2">
    <source>
        <dbReference type="Proteomes" id="UP001454036"/>
    </source>
</evidence>
<dbReference type="Proteomes" id="UP001454036">
    <property type="component" value="Unassembled WGS sequence"/>
</dbReference>
<dbReference type="AlphaFoldDB" id="A0AAV3NWI4"/>
<keyword evidence="2" id="KW-1185">Reference proteome</keyword>
<evidence type="ECO:0000313" key="1">
    <source>
        <dbReference type="EMBL" id="GAA0143476.1"/>
    </source>
</evidence>
<gene>
    <name evidence="1" type="ORF">LIER_04150</name>
</gene>
<sequence>MGCEKLREGKNNPYPFEQDKVLKLTEEDVHRVYKLRQGHRRVDLTRCIDEEIRNMKDELGISGIKKSIYIFELEDKLDSLDDPTAWAKAVPIQLVCGHVLNNLREGIREHNKLNPLGDMHFILINYLERIGKGCRLLSGNYTSPSLRKWNDLKVTKAMEQVDEIIGFSKRR</sequence>
<dbReference type="EMBL" id="BAABME010000522">
    <property type="protein sequence ID" value="GAA0143476.1"/>
    <property type="molecule type" value="Genomic_DNA"/>
</dbReference>
<protein>
    <submittedName>
        <fullName evidence="1">Uncharacterized protein</fullName>
    </submittedName>
</protein>
<accession>A0AAV3NWI4</accession>
<name>A0AAV3NWI4_LITER</name>
<reference evidence="1 2" key="1">
    <citation type="submission" date="2024-01" db="EMBL/GenBank/DDBJ databases">
        <title>The complete chloroplast genome sequence of Lithospermum erythrorhizon: insights into the phylogenetic relationship among Boraginaceae species and the maternal lineages of purple gromwells.</title>
        <authorList>
            <person name="Okada T."/>
            <person name="Watanabe K."/>
        </authorList>
    </citation>
    <scope>NUCLEOTIDE SEQUENCE [LARGE SCALE GENOMIC DNA]</scope>
</reference>